<evidence type="ECO:0000256" key="3">
    <source>
        <dbReference type="ARBA" id="ARBA00022695"/>
    </source>
</evidence>
<dbReference type="AlphaFoldDB" id="A0A4Q7N941"/>
<protein>
    <recommendedName>
        <fullName evidence="5">3-deoxy-manno-octulosonate cytidylyltransferase</fullName>
        <ecNumber evidence="5">2.7.7.38</ecNumber>
    </recommendedName>
    <alternativeName>
        <fullName evidence="5">CMP-2-keto-3-deoxyoctulosonic acid synthase</fullName>
        <shortName evidence="5">CKS</shortName>
        <shortName evidence="5">CMP-KDO synthase</shortName>
    </alternativeName>
</protein>
<comment type="catalytic activity">
    <reaction evidence="5">
        <text>3-deoxy-alpha-D-manno-oct-2-ulosonate + CTP = CMP-3-deoxy-beta-D-manno-octulosonate + diphosphate</text>
        <dbReference type="Rhea" id="RHEA:23448"/>
        <dbReference type="ChEBI" id="CHEBI:33019"/>
        <dbReference type="ChEBI" id="CHEBI:37563"/>
        <dbReference type="ChEBI" id="CHEBI:85986"/>
        <dbReference type="ChEBI" id="CHEBI:85987"/>
        <dbReference type="EC" id="2.7.7.38"/>
    </reaction>
</comment>
<dbReference type="EC" id="2.7.7.38" evidence="5"/>
<gene>
    <name evidence="5" type="primary">kdsB</name>
    <name evidence="6" type="ORF">EV675_5255</name>
</gene>
<dbReference type="EMBL" id="SGXC01000003">
    <property type="protein sequence ID" value="RZS78600.1"/>
    <property type="molecule type" value="Genomic_DNA"/>
</dbReference>
<dbReference type="PANTHER" id="PTHR42866">
    <property type="entry name" value="3-DEOXY-MANNO-OCTULOSONATE CYTIDYLYLTRANSFERASE"/>
    <property type="match status" value="1"/>
</dbReference>
<dbReference type="GO" id="GO:0008690">
    <property type="term" value="F:3-deoxy-manno-octulosonate cytidylyltransferase activity"/>
    <property type="evidence" value="ECO:0007669"/>
    <property type="project" value="UniProtKB-UniRule"/>
</dbReference>
<reference evidence="6 7" key="1">
    <citation type="submission" date="2019-02" db="EMBL/GenBank/DDBJ databases">
        <title>Genomic Encyclopedia of Type Strains, Phase IV (KMG-IV): sequencing the most valuable type-strain genomes for metagenomic binning, comparative biology and taxonomic classification.</title>
        <authorList>
            <person name="Goeker M."/>
        </authorList>
    </citation>
    <scope>NUCLEOTIDE SEQUENCE [LARGE SCALE GENOMIC DNA]</scope>
    <source>
        <strain evidence="6 7">K24</strain>
    </source>
</reference>
<keyword evidence="4 5" id="KW-0448">Lipopolysaccharide biosynthesis</keyword>
<evidence type="ECO:0000256" key="5">
    <source>
        <dbReference type="HAMAP-Rule" id="MF_00057"/>
    </source>
</evidence>
<evidence type="ECO:0000256" key="1">
    <source>
        <dbReference type="ARBA" id="ARBA00004370"/>
    </source>
</evidence>
<keyword evidence="3 5" id="KW-0548">Nucleotidyltransferase</keyword>
<sequence length="258" mass="27693">MPDPADFTAIIPARAASTRLPGKMLADIGGVPMIVRVARQARASGASRILVATDDAAIRDAVRAHGFDSLMTRADHPTGTDRLAEACDALELDDTQIVVNIQGDEPLIDPALVAHVAQTLDRHSAAAIATAAHPIDTADELFNPNFVKVVCGADGHALYFSRAPIPWARDALAGGERVFAPGLPALRHIGLYAYRVGFLRRFPTLPQGRLERWESLEQLRALEHGYAIQVHVTPQAPAPGVDTAADLEFVRRLVEAQG</sequence>
<keyword evidence="5" id="KW-0963">Cytoplasm</keyword>
<accession>A0A4Q7N941</accession>
<dbReference type="CDD" id="cd02517">
    <property type="entry name" value="CMP-KDO-Synthetase"/>
    <property type="match status" value="1"/>
</dbReference>
<comment type="caution">
    <text evidence="6">The sequence shown here is derived from an EMBL/GenBank/DDBJ whole genome shotgun (WGS) entry which is preliminary data.</text>
</comment>
<dbReference type="NCBIfam" id="NF003952">
    <property type="entry name" value="PRK05450.1-5"/>
    <property type="match status" value="1"/>
</dbReference>
<comment type="pathway">
    <text evidence="5">Nucleotide-sugar biosynthesis; CMP-3-deoxy-D-manno-octulosonate biosynthesis; CMP-3-deoxy-D-manno-octulosonate from 3-deoxy-D-manno-octulosonate and CTP: step 1/1.</text>
</comment>
<dbReference type="InterPro" id="IPR003329">
    <property type="entry name" value="Cytidylyl_trans"/>
</dbReference>
<dbReference type="GO" id="GO:0005829">
    <property type="term" value="C:cytosol"/>
    <property type="evidence" value="ECO:0007669"/>
    <property type="project" value="TreeGrafter"/>
</dbReference>
<keyword evidence="2 5" id="KW-0808">Transferase</keyword>
<name>A0A4Q7N941_9BURK</name>
<dbReference type="Proteomes" id="UP000292445">
    <property type="component" value="Unassembled WGS sequence"/>
</dbReference>
<keyword evidence="7" id="KW-1185">Reference proteome</keyword>
<dbReference type="UniPathway" id="UPA00358">
    <property type="reaction ID" value="UER00476"/>
</dbReference>
<comment type="similarity">
    <text evidence="5">Belongs to the KdsB family.</text>
</comment>
<dbReference type="RefSeq" id="WP_130361438.1">
    <property type="nucleotide sequence ID" value="NZ_SGXC01000003.1"/>
</dbReference>
<dbReference type="GO" id="GO:0016020">
    <property type="term" value="C:membrane"/>
    <property type="evidence" value="ECO:0007669"/>
    <property type="project" value="UniProtKB-SubCell"/>
</dbReference>
<dbReference type="PANTHER" id="PTHR42866:SF2">
    <property type="entry name" value="3-DEOXY-MANNO-OCTULOSONATE CYTIDYLYLTRANSFERASE, MITOCHONDRIAL"/>
    <property type="match status" value="1"/>
</dbReference>
<evidence type="ECO:0000313" key="6">
    <source>
        <dbReference type="EMBL" id="RZS78600.1"/>
    </source>
</evidence>
<dbReference type="SUPFAM" id="SSF53448">
    <property type="entry name" value="Nucleotide-diphospho-sugar transferases"/>
    <property type="match status" value="1"/>
</dbReference>
<dbReference type="NCBIfam" id="NF009905">
    <property type="entry name" value="PRK13368.1"/>
    <property type="match status" value="1"/>
</dbReference>
<dbReference type="Gene3D" id="3.90.550.10">
    <property type="entry name" value="Spore Coat Polysaccharide Biosynthesis Protein SpsA, Chain A"/>
    <property type="match status" value="1"/>
</dbReference>
<evidence type="ECO:0000256" key="4">
    <source>
        <dbReference type="ARBA" id="ARBA00022985"/>
    </source>
</evidence>
<dbReference type="Pfam" id="PF02348">
    <property type="entry name" value="CTP_transf_3"/>
    <property type="match status" value="1"/>
</dbReference>
<dbReference type="FunFam" id="3.90.550.10:FF:000011">
    <property type="entry name" value="3-deoxy-manno-octulosonate cytidylyltransferase"/>
    <property type="match status" value="1"/>
</dbReference>
<evidence type="ECO:0000313" key="7">
    <source>
        <dbReference type="Proteomes" id="UP000292445"/>
    </source>
</evidence>
<dbReference type="InterPro" id="IPR029044">
    <property type="entry name" value="Nucleotide-diphossugar_trans"/>
</dbReference>
<dbReference type="InterPro" id="IPR004528">
    <property type="entry name" value="KdsB"/>
</dbReference>
<dbReference type="HAMAP" id="MF_00057">
    <property type="entry name" value="KdsB"/>
    <property type="match status" value="1"/>
</dbReference>
<comment type="function">
    <text evidence="5">Activates KDO (a required 8-carbon sugar) for incorporation into bacterial lipopolysaccharide in Gram-negative bacteria.</text>
</comment>
<dbReference type="NCBIfam" id="TIGR00466">
    <property type="entry name" value="kdsB"/>
    <property type="match status" value="1"/>
</dbReference>
<dbReference type="GO" id="GO:0009103">
    <property type="term" value="P:lipopolysaccharide biosynthetic process"/>
    <property type="evidence" value="ECO:0007669"/>
    <property type="project" value="UniProtKB-UniRule"/>
</dbReference>
<dbReference type="GO" id="GO:0033468">
    <property type="term" value="P:CMP-keto-3-deoxy-D-manno-octulosonic acid biosynthetic process"/>
    <property type="evidence" value="ECO:0007669"/>
    <property type="project" value="UniProtKB-UniRule"/>
</dbReference>
<dbReference type="OrthoDB" id="9815559at2"/>
<evidence type="ECO:0000256" key="2">
    <source>
        <dbReference type="ARBA" id="ARBA00022679"/>
    </source>
</evidence>
<comment type="subcellular location">
    <subcellularLocation>
        <location evidence="5">Cytoplasm</location>
    </subcellularLocation>
    <subcellularLocation>
        <location evidence="1">Membrane</location>
    </subcellularLocation>
</comment>
<organism evidence="6 7">
    <name type="scientific">Pigmentiphaga kullae</name>
    <dbReference type="NCBI Taxonomy" id="151784"/>
    <lineage>
        <taxon>Bacteria</taxon>
        <taxon>Pseudomonadati</taxon>
        <taxon>Pseudomonadota</taxon>
        <taxon>Betaproteobacteria</taxon>
        <taxon>Burkholderiales</taxon>
        <taxon>Alcaligenaceae</taxon>
        <taxon>Pigmentiphaga</taxon>
    </lineage>
</organism>
<proteinExistence type="inferred from homology"/>